<organism evidence="10 11">
    <name type="scientific">Streptobacillus felis</name>
    <dbReference type="NCBI Taxonomy" id="1384509"/>
    <lineage>
        <taxon>Bacteria</taxon>
        <taxon>Fusobacteriati</taxon>
        <taxon>Fusobacteriota</taxon>
        <taxon>Fusobacteriia</taxon>
        <taxon>Fusobacteriales</taxon>
        <taxon>Leptotrichiaceae</taxon>
        <taxon>Streptobacillus</taxon>
    </lineage>
</organism>
<comment type="similarity">
    <text evidence="2">Belongs to the binding-protein-dependent transport system permease family. CysTW subfamily.</text>
</comment>
<dbReference type="GO" id="GO:0005886">
    <property type="term" value="C:plasma membrane"/>
    <property type="evidence" value="ECO:0007669"/>
    <property type="project" value="UniProtKB-SubCell"/>
</dbReference>
<name>A0A7Z0PFF0_9FUSO</name>
<evidence type="ECO:0000256" key="4">
    <source>
        <dbReference type="ARBA" id="ARBA00022475"/>
    </source>
</evidence>
<dbReference type="InterPro" id="IPR035906">
    <property type="entry name" value="MetI-like_sf"/>
</dbReference>
<dbReference type="Proteomes" id="UP000526184">
    <property type="component" value="Unassembled WGS sequence"/>
</dbReference>
<feature type="transmembrane region" description="Helical" evidence="8">
    <location>
        <begin position="80"/>
        <end position="100"/>
    </location>
</feature>
<dbReference type="EMBL" id="JABMKT010000006">
    <property type="protein sequence ID" value="NYV27572.1"/>
    <property type="molecule type" value="Genomic_DNA"/>
</dbReference>
<protein>
    <submittedName>
        <fullName evidence="10">ABC transporter permease</fullName>
    </submittedName>
</protein>
<comment type="caution">
    <text evidence="10">The sequence shown here is derived from an EMBL/GenBank/DDBJ whole genome shotgun (WGS) entry which is preliminary data.</text>
</comment>
<evidence type="ECO:0000313" key="10">
    <source>
        <dbReference type="EMBL" id="NYV27572.1"/>
    </source>
</evidence>
<sequence>MARKDILQEKSTLRYLYFLPITIWMSIFFAIPTAIIVYFSFLKKGAYGGISSYTNFTLKAYKDIFASQDIFKIVLKTLNLSVIITIITILIAIPTAYFISRSKRKNLWLLLVVIPFWTNFLVRIFSIVALIGNNGILNRFLVKIFFLDKPLDLLYNRNAVIIISVYIFLPYAILPLYTAIEKFDFSLIDAARDLGASNFTAHMKIFLPGIKNGIITALVLTFVPAIGSYAVPDLVGGTDGIMLGNIIATRMFSLRDWPSASAISTLFILITSVFVWIGIKADKDGDE</sequence>
<feature type="domain" description="ABC transmembrane type-1" evidence="9">
    <location>
        <begin position="74"/>
        <end position="278"/>
    </location>
</feature>
<dbReference type="Pfam" id="PF00528">
    <property type="entry name" value="BPD_transp_1"/>
    <property type="match status" value="1"/>
</dbReference>
<evidence type="ECO:0000256" key="5">
    <source>
        <dbReference type="ARBA" id="ARBA00022692"/>
    </source>
</evidence>
<keyword evidence="4" id="KW-1003">Cell membrane</keyword>
<proteinExistence type="inferred from homology"/>
<dbReference type="RefSeq" id="WP_067322242.1">
    <property type="nucleotide sequence ID" value="NZ_CBCRWS010000004.1"/>
</dbReference>
<feature type="transmembrane region" description="Helical" evidence="8">
    <location>
        <begin position="21"/>
        <end position="41"/>
    </location>
</feature>
<evidence type="ECO:0000256" key="3">
    <source>
        <dbReference type="ARBA" id="ARBA00022448"/>
    </source>
</evidence>
<evidence type="ECO:0000256" key="2">
    <source>
        <dbReference type="ARBA" id="ARBA00007069"/>
    </source>
</evidence>
<dbReference type="PANTHER" id="PTHR42929:SF1">
    <property type="entry name" value="INNER MEMBRANE ABC TRANSPORTER PERMEASE PROTEIN YDCU-RELATED"/>
    <property type="match status" value="1"/>
</dbReference>
<comment type="subcellular location">
    <subcellularLocation>
        <location evidence="1 8">Cell membrane</location>
        <topology evidence="1 8">Multi-pass membrane protein</topology>
    </subcellularLocation>
</comment>
<dbReference type="AlphaFoldDB" id="A0A7Z0PFF0"/>
<feature type="transmembrane region" description="Helical" evidence="8">
    <location>
        <begin position="107"/>
        <end position="131"/>
    </location>
</feature>
<dbReference type="OrthoDB" id="57323at2"/>
<feature type="transmembrane region" description="Helical" evidence="8">
    <location>
        <begin position="159"/>
        <end position="180"/>
    </location>
</feature>
<evidence type="ECO:0000256" key="8">
    <source>
        <dbReference type="RuleBase" id="RU363032"/>
    </source>
</evidence>
<accession>A0A7Z0PFF0</accession>
<keyword evidence="7 8" id="KW-0472">Membrane</keyword>
<evidence type="ECO:0000256" key="7">
    <source>
        <dbReference type="ARBA" id="ARBA00023136"/>
    </source>
</evidence>
<dbReference type="Gene3D" id="1.10.3720.10">
    <property type="entry name" value="MetI-like"/>
    <property type="match status" value="1"/>
</dbReference>
<evidence type="ECO:0000313" key="11">
    <source>
        <dbReference type="Proteomes" id="UP000526184"/>
    </source>
</evidence>
<gene>
    <name evidence="10" type="ORF">HP397_01850</name>
</gene>
<dbReference type="PROSITE" id="PS50928">
    <property type="entry name" value="ABC_TM1"/>
    <property type="match status" value="1"/>
</dbReference>
<feature type="transmembrane region" description="Helical" evidence="8">
    <location>
        <begin position="213"/>
        <end position="231"/>
    </location>
</feature>
<keyword evidence="6 8" id="KW-1133">Transmembrane helix</keyword>
<feature type="transmembrane region" description="Helical" evidence="8">
    <location>
        <begin position="260"/>
        <end position="279"/>
    </location>
</feature>
<reference evidence="10 11" key="1">
    <citation type="submission" date="2020-05" db="EMBL/GenBank/DDBJ databases">
        <title>Streptobacillus felis strain LHL191014123.</title>
        <authorList>
            <person name="Fawzy A."/>
            <person name="Rau J."/>
            <person name="Risse K."/>
            <person name="Schauerte N."/>
            <person name="Geiger C."/>
            <person name="Blom J."/>
            <person name="Imirzalioglu C."/>
            <person name="Falgenhauer J."/>
            <person name="Bach A."/>
            <person name="Herden C."/>
            <person name="Eisenberg T."/>
        </authorList>
    </citation>
    <scope>NUCLEOTIDE SEQUENCE [LARGE SCALE GENOMIC DNA]</scope>
    <source>
        <strain evidence="10 11">LHL191014123</strain>
    </source>
</reference>
<dbReference type="SUPFAM" id="SSF161098">
    <property type="entry name" value="MetI-like"/>
    <property type="match status" value="1"/>
</dbReference>
<dbReference type="GO" id="GO:0055085">
    <property type="term" value="P:transmembrane transport"/>
    <property type="evidence" value="ECO:0007669"/>
    <property type="project" value="InterPro"/>
</dbReference>
<dbReference type="InterPro" id="IPR000515">
    <property type="entry name" value="MetI-like"/>
</dbReference>
<dbReference type="CDD" id="cd06261">
    <property type="entry name" value="TM_PBP2"/>
    <property type="match status" value="1"/>
</dbReference>
<evidence type="ECO:0000256" key="6">
    <source>
        <dbReference type="ARBA" id="ARBA00022989"/>
    </source>
</evidence>
<keyword evidence="11" id="KW-1185">Reference proteome</keyword>
<evidence type="ECO:0000259" key="9">
    <source>
        <dbReference type="PROSITE" id="PS50928"/>
    </source>
</evidence>
<dbReference type="PANTHER" id="PTHR42929">
    <property type="entry name" value="INNER MEMBRANE ABC TRANSPORTER PERMEASE PROTEIN YDCU-RELATED-RELATED"/>
    <property type="match status" value="1"/>
</dbReference>
<keyword evidence="5 8" id="KW-0812">Transmembrane</keyword>
<keyword evidence="3 8" id="KW-0813">Transport</keyword>
<evidence type="ECO:0000256" key="1">
    <source>
        <dbReference type="ARBA" id="ARBA00004651"/>
    </source>
</evidence>